<comment type="caution">
    <text evidence="2">The sequence shown here is derived from an EMBL/GenBank/DDBJ whole genome shotgun (WGS) entry which is preliminary data.</text>
</comment>
<dbReference type="Gene3D" id="3.40.50.300">
    <property type="entry name" value="P-loop containing nucleotide triphosphate hydrolases"/>
    <property type="match status" value="1"/>
</dbReference>
<keyword evidence="3" id="KW-1185">Reference proteome</keyword>
<dbReference type="GO" id="GO:0005524">
    <property type="term" value="F:ATP binding"/>
    <property type="evidence" value="ECO:0007669"/>
    <property type="project" value="UniProtKB-UniRule"/>
</dbReference>
<protein>
    <submittedName>
        <fullName evidence="2">Ethanolamine utilization protein EutP</fullName>
    </submittedName>
</protein>
<dbReference type="InterPro" id="IPR012381">
    <property type="entry name" value="EutP_PduV"/>
</dbReference>
<dbReference type="OrthoDB" id="6179at2"/>
<comment type="similarity">
    <text evidence="1">Belongs to the EutP/PduV family.</text>
</comment>
<dbReference type="EMBL" id="SLUI01000007">
    <property type="protein sequence ID" value="TCL36987.1"/>
    <property type="molecule type" value="Genomic_DNA"/>
</dbReference>
<accession>A0A4R1PWZ0</accession>
<dbReference type="CDD" id="cd00882">
    <property type="entry name" value="Ras_like_GTPase"/>
    <property type="match status" value="1"/>
</dbReference>
<dbReference type="SUPFAM" id="SSF52540">
    <property type="entry name" value="P-loop containing nucleoside triphosphate hydrolases"/>
    <property type="match status" value="1"/>
</dbReference>
<gene>
    <name evidence="2" type="ORF">EV210_107252</name>
</gene>
<dbReference type="GO" id="GO:0006576">
    <property type="term" value="P:biogenic amine metabolic process"/>
    <property type="evidence" value="ECO:0007669"/>
    <property type="project" value="InterPro"/>
</dbReference>
<dbReference type="Proteomes" id="UP000295063">
    <property type="component" value="Unassembled WGS sequence"/>
</dbReference>
<name>A0A4R1PWZ0_9FIRM</name>
<keyword evidence="1" id="KW-0547">Nucleotide-binding</keyword>
<dbReference type="PIRSF" id="PIRSF036409">
    <property type="entry name" value="EutP_PduV"/>
    <property type="match status" value="1"/>
</dbReference>
<sequence length="155" mass="16911">MKKRIMVIGPGQAGKTSLCNVLNDSDRPLKKTQDVIYGKYTIDTPGAYIENASMYRYLIAAAQGAACVVILVDQARPVEVYPPGFAKVFTCPVFGVITKAGTATDNQDWCRSQLQKIGVYEPYFSIDLPAGTGIKELMNCLFKIQEISMESGVSS</sequence>
<evidence type="ECO:0000313" key="3">
    <source>
        <dbReference type="Proteomes" id="UP000295063"/>
    </source>
</evidence>
<dbReference type="RefSeq" id="WP_132080776.1">
    <property type="nucleotide sequence ID" value="NZ_SLUI01000007.1"/>
</dbReference>
<evidence type="ECO:0000256" key="1">
    <source>
        <dbReference type="PIRNR" id="PIRNR036409"/>
    </source>
</evidence>
<organism evidence="2 3">
    <name type="scientific">Anaerospora hongkongensis</name>
    <dbReference type="NCBI Taxonomy" id="244830"/>
    <lineage>
        <taxon>Bacteria</taxon>
        <taxon>Bacillati</taxon>
        <taxon>Bacillota</taxon>
        <taxon>Negativicutes</taxon>
        <taxon>Selenomonadales</taxon>
        <taxon>Sporomusaceae</taxon>
        <taxon>Anaerospora</taxon>
    </lineage>
</organism>
<dbReference type="PANTHER" id="PTHR40453">
    <property type="entry name" value="PROTEIN YOEF"/>
    <property type="match status" value="1"/>
</dbReference>
<dbReference type="InterPro" id="IPR027417">
    <property type="entry name" value="P-loop_NTPase"/>
</dbReference>
<dbReference type="Pfam" id="PF10662">
    <property type="entry name" value="PduV-EutP"/>
    <property type="match status" value="1"/>
</dbReference>
<proteinExistence type="inferred from homology"/>
<evidence type="ECO:0000313" key="2">
    <source>
        <dbReference type="EMBL" id="TCL36987.1"/>
    </source>
</evidence>
<dbReference type="AlphaFoldDB" id="A0A4R1PWZ0"/>
<dbReference type="PANTHER" id="PTHR40453:SF1">
    <property type="entry name" value="PROTEIN YOEF"/>
    <property type="match status" value="1"/>
</dbReference>
<reference evidence="2 3" key="1">
    <citation type="submission" date="2019-03" db="EMBL/GenBank/DDBJ databases">
        <title>Genomic Encyclopedia of Type Strains, Phase IV (KMG-IV): sequencing the most valuable type-strain genomes for metagenomic binning, comparative biology and taxonomic classification.</title>
        <authorList>
            <person name="Goeker M."/>
        </authorList>
    </citation>
    <scope>NUCLEOTIDE SEQUENCE [LARGE SCALE GENOMIC DNA]</scope>
    <source>
        <strain evidence="2 3">DSM 15969</strain>
    </source>
</reference>